<protein>
    <submittedName>
        <fullName evidence="1">Uncharacterized protein</fullName>
    </submittedName>
</protein>
<name>A0AAD9HQ67_9PEZI</name>
<sequence length="156" mass="17628">MQNARLLSAQMYICIRGHRQATMYLNRRSGARQTGTPPRVYIWPAVAAQTRASCLQRIMPVTITSGGSSSFSRKQHQPTSEPQYVSNTVTAVLWMRRKTYESSRLTLFHALEPLLIALSHSWRTSFPPCSAIHVYHRTWVSSATDSGAIKVYSKQT</sequence>
<proteinExistence type="predicted"/>
<gene>
    <name evidence="1" type="ORF">LX32DRAFT_218450</name>
</gene>
<reference evidence="1" key="1">
    <citation type="submission" date="2021-06" db="EMBL/GenBank/DDBJ databases">
        <title>Comparative genomics, transcriptomics and evolutionary studies reveal genomic signatures of adaptation to plant cell wall in hemibiotrophic fungi.</title>
        <authorList>
            <consortium name="DOE Joint Genome Institute"/>
            <person name="Baroncelli R."/>
            <person name="Diaz J.F."/>
            <person name="Benocci T."/>
            <person name="Peng M."/>
            <person name="Battaglia E."/>
            <person name="Haridas S."/>
            <person name="Andreopoulos W."/>
            <person name="Labutti K."/>
            <person name="Pangilinan J."/>
            <person name="Floch G.L."/>
            <person name="Makela M.R."/>
            <person name="Henrissat B."/>
            <person name="Grigoriev I.V."/>
            <person name="Crouch J.A."/>
            <person name="De Vries R.P."/>
            <person name="Sukno S.A."/>
            <person name="Thon M.R."/>
        </authorList>
    </citation>
    <scope>NUCLEOTIDE SEQUENCE</scope>
    <source>
        <strain evidence="1">MAFF235873</strain>
    </source>
</reference>
<comment type="caution">
    <text evidence="1">The sequence shown here is derived from an EMBL/GenBank/DDBJ whole genome shotgun (WGS) entry which is preliminary data.</text>
</comment>
<evidence type="ECO:0000313" key="2">
    <source>
        <dbReference type="Proteomes" id="UP001232148"/>
    </source>
</evidence>
<accession>A0AAD9HQ67</accession>
<keyword evidence="2" id="KW-1185">Reference proteome</keyword>
<organism evidence="1 2">
    <name type="scientific">Colletotrichum zoysiae</name>
    <dbReference type="NCBI Taxonomy" id="1216348"/>
    <lineage>
        <taxon>Eukaryota</taxon>
        <taxon>Fungi</taxon>
        <taxon>Dikarya</taxon>
        <taxon>Ascomycota</taxon>
        <taxon>Pezizomycotina</taxon>
        <taxon>Sordariomycetes</taxon>
        <taxon>Hypocreomycetidae</taxon>
        <taxon>Glomerellales</taxon>
        <taxon>Glomerellaceae</taxon>
        <taxon>Colletotrichum</taxon>
        <taxon>Colletotrichum graminicola species complex</taxon>
    </lineage>
</organism>
<evidence type="ECO:0000313" key="1">
    <source>
        <dbReference type="EMBL" id="KAK2032167.1"/>
    </source>
</evidence>
<dbReference type="EMBL" id="MU842833">
    <property type="protein sequence ID" value="KAK2032167.1"/>
    <property type="molecule type" value="Genomic_DNA"/>
</dbReference>
<dbReference type="AlphaFoldDB" id="A0AAD9HQ67"/>
<dbReference type="Proteomes" id="UP001232148">
    <property type="component" value="Unassembled WGS sequence"/>
</dbReference>